<evidence type="ECO:0000313" key="3">
    <source>
        <dbReference type="EMBL" id="CAL1529977.1"/>
    </source>
</evidence>
<feature type="compositionally biased region" description="Basic residues" evidence="1">
    <location>
        <begin position="13"/>
        <end position="24"/>
    </location>
</feature>
<dbReference type="PANTHER" id="PTHR33444">
    <property type="entry name" value="SI:DKEY-19B23.12-RELATED"/>
    <property type="match status" value="1"/>
</dbReference>
<dbReference type="PANTHER" id="PTHR33444:SF7">
    <property type="entry name" value="TRANSMEMBRANE PROTEIN 272"/>
    <property type="match status" value="1"/>
</dbReference>
<proteinExistence type="predicted"/>
<dbReference type="AlphaFoldDB" id="A0AAV2H8F7"/>
<comment type="caution">
    <text evidence="3">The sequence shown here is derived from an EMBL/GenBank/DDBJ whole genome shotgun (WGS) entry which is preliminary data.</text>
</comment>
<evidence type="ECO:0000256" key="1">
    <source>
        <dbReference type="SAM" id="MobiDB-lite"/>
    </source>
</evidence>
<sequence length="248" mass="26988">MSMLIRTGTLVRKSSRKASVRRTRSAGSTVSGTHGHARPPEPEGLTSAASSVPGSPVNKYYHAYTDHSLNCSPGKASVATTNSTIVSFDESHLVYKTSLDRAYSNDQGSYTTPQNTALQIDEAKKESENICDFLCTSSQIICSSTFITSAVGLSMIVPIVMIALGVKYLDDCPLEPKIPVFHMVGGCFWLLKIGITIWRSIQHRHQGSVDNIFDAVGGQKGITTKTYRTMDALLSVFLLAWHVLGTVW</sequence>
<dbReference type="Proteomes" id="UP001497497">
    <property type="component" value="Unassembled WGS sequence"/>
</dbReference>
<keyword evidence="4" id="KW-1185">Reference proteome</keyword>
<evidence type="ECO:0000256" key="2">
    <source>
        <dbReference type="SAM" id="Phobius"/>
    </source>
</evidence>
<feature type="transmembrane region" description="Helical" evidence="2">
    <location>
        <begin position="178"/>
        <end position="198"/>
    </location>
</feature>
<dbReference type="EMBL" id="CAXITT010000059">
    <property type="protein sequence ID" value="CAL1529977.1"/>
    <property type="molecule type" value="Genomic_DNA"/>
</dbReference>
<organism evidence="3 4">
    <name type="scientific">Lymnaea stagnalis</name>
    <name type="common">Great pond snail</name>
    <name type="synonym">Helix stagnalis</name>
    <dbReference type="NCBI Taxonomy" id="6523"/>
    <lineage>
        <taxon>Eukaryota</taxon>
        <taxon>Metazoa</taxon>
        <taxon>Spiralia</taxon>
        <taxon>Lophotrochozoa</taxon>
        <taxon>Mollusca</taxon>
        <taxon>Gastropoda</taxon>
        <taxon>Heterobranchia</taxon>
        <taxon>Euthyneura</taxon>
        <taxon>Panpulmonata</taxon>
        <taxon>Hygrophila</taxon>
        <taxon>Lymnaeoidea</taxon>
        <taxon>Lymnaeidae</taxon>
        <taxon>Lymnaea</taxon>
    </lineage>
</organism>
<keyword evidence="2" id="KW-0472">Membrane</keyword>
<accession>A0AAV2H8F7</accession>
<feature type="region of interest" description="Disordered" evidence="1">
    <location>
        <begin position="1"/>
        <end position="51"/>
    </location>
</feature>
<dbReference type="InterPro" id="IPR040350">
    <property type="entry name" value="TMEM272"/>
</dbReference>
<name>A0AAV2H8F7_LYMST</name>
<feature type="non-terminal residue" evidence="3">
    <location>
        <position position="248"/>
    </location>
</feature>
<keyword evidence="2" id="KW-0812">Transmembrane</keyword>
<keyword evidence="2" id="KW-1133">Transmembrane helix</keyword>
<reference evidence="3 4" key="1">
    <citation type="submission" date="2024-04" db="EMBL/GenBank/DDBJ databases">
        <authorList>
            <consortium name="Genoscope - CEA"/>
            <person name="William W."/>
        </authorList>
    </citation>
    <scope>NUCLEOTIDE SEQUENCE [LARGE SCALE GENOMIC DNA]</scope>
</reference>
<evidence type="ECO:0000313" key="4">
    <source>
        <dbReference type="Proteomes" id="UP001497497"/>
    </source>
</evidence>
<feature type="transmembrane region" description="Helical" evidence="2">
    <location>
        <begin position="146"/>
        <end position="166"/>
    </location>
</feature>
<protein>
    <submittedName>
        <fullName evidence="3">Uncharacterized protein</fullName>
    </submittedName>
</protein>
<gene>
    <name evidence="3" type="ORF">GSLYS_00004110001</name>
</gene>